<protein>
    <recommendedName>
        <fullName evidence="3">XRE family transcriptional regulator</fullName>
    </recommendedName>
</protein>
<dbReference type="InterPro" id="IPR010982">
    <property type="entry name" value="Lambda_DNA-bd_dom_sf"/>
</dbReference>
<dbReference type="EMBL" id="CP015588">
    <property type="protein sequence ID" value="APY88228.1"/>
    <property type="molecule type" value="Genomic_DNA"/>
</dbReference>
<dbReference type="Proteomes" id="UP000187191">
    <property type="component" value="Chromosome"/>
</dbReference>
<organism evidence="1 2">
    <name type="scientific">Streptomyces alfalfae</name>
    <dbReference type="NCBI Taxonomy" id="1642299"/>
    <lineage>
        <taxon>Bacteria</taxon>
        <taxon>Bacillati</taxon>
        <taxon>Actinomycetota</taxon>
        <taxon>Actinomycetes</taxon>
        <taxon>Kitasatosporales</taxon>
        <taxon>Streptomycetaceae</taxon>
        <taxon>Streptomyces</taxon>
    </lineage>
</organism>
<evidence type="ECO:0008006" key="3">
    <source>
        <dbReference type="Google" id="ProtNLM"/>
    </source>
</evidence>
<reference evidence="1 2" key="1">
    <citation type="submission" date="2016-05" db="EMBL/GenBank/DDBJ databases">
        <authorList>
            <person name="Gu J."/>
        </authorList>
    </citation>
    <scope>NUCLEOTIDE SEQUENCE [LARGE SCALE GENOMIC DNA]</scope>
    <source>
        <strain evidence="1 2">ACCC40021</strain>
    </source>
</reference>
<dbReference type="CDD" id="cd00093">
    <property type="entry name" value="HTH_XRE"/>
    <property type="match status" value="1"/>
</dbReference>
<dbReference type="InterPro" id="IPR001387">
    <property type="entry name" value="Cro/C1-type_HTH"/>
</dbReference>
<gene>
    <name evidence="1" type="ORF">A7J05_23295</name>
</gene>
<sequence>MASEPRYELVRPEVLRALMERTATGASISGRELAAVVGVPSSTINALLTGVTQSQPESIARGICEAIGIDLLCLWAPRRRSARTPHVEPKQLVAA</sequence>
<dbReference type="SUPFAM" id="SSF47413">
    <property type="entry name" value="lambda repressor-like DNA-binding domains"/>
    <property type="match status" value="1"/>
</dbReference>
<accession>A0ABN4VKX1</accession>
<evidence type="ECO:0000313" key="1">
    <source>
        <dbReference type="EMBL" id="APY88228.1"/>
    </source>
</evidence>
<keyword evidence="2" id="KW-1185">Reference proteome</keyword>
<evidence type="ECO:0000313" key="2">
    <source>
        <dbReference type="Proteomes" id="UP000187191"/>
    </source>
</evidence>
<name>A0ABN4VKX1_9ACTN</name>
<proteinExistence type="predicted"/>